<protein>
    <submittedName>
        <fullName evidence="2">Uncharacterized protein</fullName>
    </submittedName>
</protein>
<dbReference type="AlphaFoldDB" id="A0AAV4MZ32"/>
<name>A0AAV4MZ32_CAEEX</name>
<comment type="caution">
    <text evidence="2">The sequence shown here is derived from an EMBL/GenBank/DDBJ whole genome shotgun (WGS) entry which is preliminary data.</text>
</comment>
<gene>
    <name evidence="2" type="ORF">CEXT_471951</name>
</gene>
<dbReference type="EMBL" id="BPLR01020261">
    <property type="protein sequence ID" value="GIX76557.1"/>
    <property type="molecule type" value="Genomic_DNA"/>
</dbReference>
<keyword evidence="1" id="KW-0812">Transmembrane</keyword>
<reference evidence="2 3" key="1">
    <citation type="submission" date="2021-06" db="EMBL/GenBank/DDBJ databases">
        <title>Caerostris extrusa draft genome.</title>
        <authorList>
            <person name="Kono N."/>
            <person name="Arakawa K."/>
        </authorList>
    </citation>
    <scope>NUCLEOTIDE SEQUENCE [LARGE SCALE GENOMIC DNA]</scope>
</reference>
<evidence type="ECO:0000313" key="3">
    <source>
        <dbReference type="Proteomes" id="UP001054945"/>
    </source>
</evidence>
<feature type="transmembrane region" description="Helical" evidence="1">
    <location>
        <begin position="53"/>
        <end position="73"/>
    </location>
</feature>
<keyword evidence="1" id="KW-0472">Membrane</keyword>
<organism evidence="2 3">
    <name type="scientific">Caerostris extrusa</name>
    <name type="common">Bark spider</name>
    <name type="synonym">Caerostris bankana</name>
    <dbReference type="NCBI Taxonomy" id="172846"/>
    <lineage>
        <taxon>Eukaryota</taxon>
        <taxon>Metazoa</taxon>
        <taxon>Ecdysozoa</taxon>
        <taxon>Arthropoda</taxon>
        <taxon>Chelicerata</taxon>
        <taxon>Arachnida</taxon>
        <taxon>Araneae</taxon>
        <taxon>Araneomorphae</taxon>
        <taxon>Entelegynae</taxon>
        <taxon>Araneoidea</taxon>
        <taxon>Araneidae</taxon>
        <taxon>Caerostris</taxon>
    </lineage>
</organism>
<keyword evidence="3" id="KW-1185">Reference proteome</keyword>
<dbReference type="Proteomes" id="UP001054945">
    <property type="component" value="Unassembled WGS sequence"/>
</dbReference>
<keyword evidence="1" id="KW-1133">Transmembrane helix</keyword>
<accession>A0AAV4MZ32</accession>
<sequence>MVENILLTVWEKTGIPSAYINIKHSRYLLTVNAETSTNTIQSPIEYQKKPRKILLFLSFFFFPFLFSLIEAAFHFRIESKLKEGENAGEELRGQECSAFERTVLFRGDSIQFTVRTVSCISKMERFKSSTEWHSTMLMAEEVKI</sequence>
<proteinExistence type="predicted"/>
<evidence type="ECO:0000256" key="1">
    <source>
        <dbReference type="SAM" id="Phobius"/>
    </source>
</evidence>
<evidence type="ECO:0000313" key="2">
    <source>
        <dbReference type="EMBL" id="GIX76557.1"/>
    </source>
</evidence>